<comment type="caution">
    <text evidence="1">The sequence shown here is derived from an EMBL/GenBank/DDBJ whole genome shotgun (WGS) entry which is preliminary data.</text>
</comment>
<proteinExistence type="predicted"/>
<dbReference type="EMBL" id="MU274901">
    <property type="protein sequence ID" value="KAI0093518.1"/>
    <property type="molecule type" value="Genomic_DNA"/>
</dbReference>
<evidence type="ECO:0000313" key="1">
    <source>
        <dbReference type="EMBL" id="KAI0093518.1"/>
    </source>
</evidence>
<keyword evidence="2" id="KW-1185">Reference proteome</keyword>
<sequence>MAQTLAAPRPEPGRISQILPSVKCSTCGKPVPIAELGEHVCSTPPSMPAASAKPPMSPTSPSFFQQKYQNLISGNRPATPKASPTPPPVAYRPPRLSSSSTNPPPRTTSPLSAQRGSLGSASSSSRTPSPGPRVQSPLVPTTSPTTTAPLNVPRASRVSSQYTRAKTPDSSSKIAFPTSAPPGSSEPLPRIPSPLRHHPSEPTRVSTTLSVSSRTSSEPAPFLSHDSTLAPVVARTPSPGANPLSRQQQLQVELGLKGPPPPPPPQEHHQAPAGNVQPLAVRPRAPSSASTRSMRQPVQSSPVPFVPGSGPSTALGSPSHFQQRPRAATDIGNAMPMSPPMNSSSEVIYSTPHRPMPPPGQMRGPPLHLNPHYAPPGTPQPVNPRGPSSPAQDPDTKIGGEAGMAGVGRRGFAAAARAAMFTNYSGPGVGQLSLNSEYPGIDGRRANPPHFLDISSANQYGEYSL</sequence>
<dbReference type="Proteomes" id="UP001055072">
    <property type="component" value="Unassembled WGS sequence"/>
</dbReference>
<gene>
    <name evidence="1" type="ORF">BDY19DRAFT_256428</name>
</gene>
<accession>A0ACB8UGY1</accession>
<organism evidence="1 2">
    <name type="scientific">Irpex rosettiformis</name>
    <dbReference type="NCBI Taxonomy" id="378272"/>
    <lineage>
        <taxon>Eukaryota</taxon>
        <taxon>Fungi</taxon>
        <taxon>Dikarya</taxon>
        <taxon>Basidiomycota</taxon>
        <taxon>Agaricomycotina</taxon>
        <taxon>Agaricomycetes</taxon>
        <taxon>Polyporales</taxon>
        <taxon>Irpicaceae</taxon>
        <taxon>Irpex</taxon>
    </lineage>
</organism>
<evidence type="ECO:0000313" key="2">
    <source>
        <dbReference type="Proteomes" id="UP001055072"/>
    </source>
</evidence>
<name>A0ACB8UGY1_9APHY</name>
<reference evidence="1" key="1">
    <citation type="journal article" date="2021" name="Environ. Microbiol.">
        <title>Gene family expansions and transcriptome signatures uncover fungal adaptations to wood decay.</title>
        <authorList>
            <person name="Hage H."/>
            <person name="Miyauchi S."/>
            <person name="Viragh M."/>
            <person name="Drula E."/>
            <person name="Min B."/>
            <person name="Chaduli D."/>
            <person name="Navarro D."/>
            <person name="Favel A."/>
            <person name="Norest M."/>
            <person name="Lesage-Meessen L."/>
            <person name="Balint B."/>
            <person name="Merenyi Z."/>
            <person name="de Eugenio L."/>
            <person name="Morin E."/>
            <person name="Martinez A.T."/>
            <person name="Baldrian P."/>
            <person name="Stursova M."/>
            <person name="Martinez M.J."/>
            <person name="Novotny C."/>
            <person name="Magnuson J.K."/>
            <person name="Spatafora J.W."/>
            <person name="Maurice S."/>
            <person name="Pangilinan J."/>
            <person name="Andreopoulos W."/>
            <person name="LaButti K."/>
            <person name="Hundley H."/>
            <person name="Na H."/>
            <person name="Kuo A."/>
            <person name="Barry K."/>
            <person name="Lipzen A."/>
            <person name="Henrissat B."/>
            <person name="Riley R."/>
            <person name="Ahrendt S."/>
            <person name="Nagy L.G."/>
            <person name="Grigoriev I.V."/>
            <person name="Martin F."/>
            <person name="Rosso M.N."/>
        </authorList>
    </citation>
    <scope>NUCLEOTIDE SEQUENCE</scope>
    <source>
        <strain evidence="1">CBS 384.51</strain>
    </source>
</reference>
<protein>
    <submittedName>
        <fullName evidence="1">Uncharacterized protein</fullName>
    </submittedName>
</protein>